<proteinExistence type="predicted"/>
<evidence type="ECO:0000313" key="2">
    <source>
        <dbReference type="EMBL" id="CAB0030309.1"/>
    </source>
</evidence>
<keyword evidence="3" id="KW-1185">Reference proteome</keyword>
<dbReference type="Proteomes" id="UP000479190">
    <property type="component" value="Unassembled WGS sequence"/>
</dbReference>
<feature type="region of interest" description="Disordered" evidence="1">
    <location>
        <begin position="1"/>
        <end position="99"/>
    </location>
</feature>
<feature type="compositionally biased region" description="Basic and acidic residues" evidence="1">
    <location>
        <begin position="204"/>
        <end position="214"/>
    </location>
</feature>
<organism evidence="2 3">
    <name type="scientific">Trichogramma brassicae</name>
    <dbReference type="NCBI Taxonomy" id="86971"/>
    <lineage>
        <taxon>Eukaryota</taxon>
        <taxon>Metazoa</taxon>
        <taxon>Ecdysozoa</taxon>
        <taxon>Arthropoda</taxon>
        <taxon>Hexapoda</taxon>
        <taxon>Insecta</taxon>
        <taxon>Pterygota</taxon>
        <taxon>Neoptera</taxon>
        <taxon>Endopterygota</taxon>
        <taxon>Hymenoptera</taxon>
        <taxon>Apocrita</taxon>
        <taxon>Proctotrupomorpha</taxon>
        <taxon>Chalcidoidea</taxon>
        <taxon>Trichogrammatidae</taxon>
        <taxon>Trichogramma</taxon>
    </lineage>
</organism>
<feature type="non-terminal residue" evidence="2">
    <location>
        <position position="352"/>
    </location>
</feature>
<dbReference type="AlphaFoldDB" id="A0A6H5HYL0"/>
<protein>
    <submittedName>
        <fullName evidence="2">Uncharacterized protein</fullName>
    </submittedName>
</protein>
<sequence length="352" mass="37700">MPRRPRAGRMELGNGGRRREQPPGGSRSQREPARRRGVKGRRGAGIASPIGRRPLDLGAAGALGRRGTVQPGHENCRQPAGQPTRHGGGRPGDGPRNVQSALARGNAVAQRRHGRTSLSATLWRIGWTRSLGPAAGSGPPSGSGLIALLEDDGLGHGRLSLHDAPRQATLTPEHDTSRRRLVCSVAPRTNRLRERRRAAAGHEPGPRRDPVRYGRGVRVEPRGAHAIHNGVEGSTRAAGSDGKGLAQRPYAAINEYITRYRLGSAAGKREVAGCQPSPAHPVKNMPTCPSNDSHQEPAQCLSPYLADFSSWLLLLQSYIPASPILCVKSPQYQSCLPADPPFFQKIPMAPSK</sequence>
<reference evidence="2 3" key="1">
    <citation type="submission" date="2020-02" db="EMBL/GenBank/DDBJ databases">
        <authorList>
            <person name="Ferguson B K."/>
        </authorList>
    </citation>
    <scope>NUCLEOTIDE SEQUENCE [LARGE SCALE GENOMIC DNA]</scope>
</reference>
<dbReference type="EMBL" id="CADCXV010000454">
    <property type="protein sequence ID" value="CAB0030309.1"/>
    <property type="molecule type" value="Genomic_DNA"/>
</dbReference>
<feature type="region of interest" description="Disordered" evidence="1">
    <location>
        <begin position="193"/>
        <end position="214"/>
    </location>
</feature>
<evidence type="ECO:0000256" key="1">
    <source>
        <dbReference type="SAM" id="MobiDB-lite"/>
    </source>
</evidence>
<accession>A0A6H5HYL0</accession>
<name>A0A6H5HYL0_9HYME</name>
<feature type="compositionally biased region" description="Low complexity" evidence="1">
    <location>
        <begin position="56"/>
        <end position="67"/>
    </location>
</feature>
<evidence type="ECO:0000313" key="3">
    <source>
        <dbReference type="Proteomes" id="UP000479190"/>
    </source>
</evidence>
<gene>
    <name evidence="2" type="ORF">TBRA_LOCUS2316</name>
</gene>